<evidence type="ECO:0000313" key="4">
    <source>
        <dbReference type="Proteomes" id="UP000679307"/>
    </source>
</evidence>
<dbReference type="Proteomes" id="UP000679307">
    <property type="component" value="Chromosome"/>
</dbReference>
<feature type="domain" description="DUF305" evidence="2">
    <location>
        <begin position="39"/>
        <end position="132"/>
    </location>
</feature>
<dbReference type="Pfam" id="PF03713">
    <property type="entry name" value="DUF305"/>
    <property type="match status" value="1"/>
</dbReference>
<dbReference type="PANTHER" id="PTHR36933">
    <property type="entry name" value="SLL0788 PROTEIN"/>
    <property type="match status" value="1"/>
</dbReference>
<protein>
    <submittedName>
        <fullName evidence="3">Methionine-rich peptide X</fullName>
    </submittedName>
</protein>
<organism evidence="3 4">
    <name type="scientific">Nocardioides aquaticus</name>
    <dbReference type="NCBI Taxonomy" id="160826"/>
    <lineage>
        <taxon>Bacteria</taxon>
        <taxon>Bacillati</taxon>
        <taxon>Actinomycetota</taxon>
        <taxon>Actinomycetes</taxon>
        <taxon>Propionibacteriales</taxon>
        <taxon>Nocardioidaceae</taxon>
        <taxon>Nocardioides</taxon>
    </lineage>
</organism>
<evidence type="ECO:0000259" key="2">
    <source>
        <dbReference type="Pfam" id="PF03713"/>
    </source>
</evidence>
<dbReference type="RefSeq" id="WP_214058806.1">
    <property type="nucleotide sequence ID" value="NZ_BAAAHS010000187.1"/>
</dbReference>
<evidence type="ECO:0000256" key="1">
    <source>
        <dbReference type="SAM" id="MobiDB-lite"/>
    </source>
</evidence>
<proteinExistence type="predicted"/>
<feature type="compositionally biased region" description="Basic and acidic residues" evidence="1">
    <location>
        <begin position="120"/>
        <end position="155"/>
    </location>
</feature>
<name>A0ABX8EFQ3_9ACTN</name>
<dbReference type="InterPro" id="IPR005183">
    <property type="entry name" value="DUF305_CopM-like"/>
</dbReference>
<dbReference type="EMBL" id="CP075371">
    <property type="protein sequence ID" value="QVT79335.1"/>
    <property type="molecule type" value="Genomic_DNA"/>
</dbReference>
<dbReference type="PANTHER" id="PTHR36933:SF1">
    <property type="entry name" value="SLL0788 PROTEIN"/>
    <property type="match status" value="1"/>
</dbReference>
<reference evidence="3 4" key="1">
    <citation type="submission" date="2021-05" db="EMBL/GenBank/DDBJ databases">
        <title>Complete genome of Nocardioides aquaticus KCTC 9944T isolated from meromictic and hypersaline Ekho Lake, Antarctica.</title>
        <authorList>
            <person name="Hwang K."/>
            <person name="Kim K.M."/>
            <person name="Choe H."/>
        </authorList>
    </citation>
    <scope>NUCLEOTIDE SEQUENCE [LARGE SCALE GENOMIC DNA]</scope>
    <source>
        <strain evidence="3 4">KCTC 9944</strain>
    </source>
</reference>
<feature type="region of interest" description="Disordered" evidence="1">
    <location>
        <begin position="99"/>
        <end position="155"/>
    </location>
</feature>
<gene>
    <name evidence="3" type="primary">mrpX</name>
    <name evidence="3" type="ORF">ENKNEFLB_01716</name>
</gene>
<sequence>MSAIALGLTLALAAAACGDSDDTSSSGAETSTTEHNDTDVAFASDMLQHHTQALDVVDLTQGRDLDLEVQQLADDIRAAQAPEIETFTGWLTDWDEAVPATSTSGSMRDRDMPRMGGSMRGRDGMRRDAMRGDAMRGDAMRGDGMRGDAMRGDAMRGDAMRGDAMRCGG</sequence>
<dbReference type="Gene3D" id="1.20.1260.10">
    <property type="match status" value="1"/>
</dbReference>
<dbReference type="InterPro" id="IPR012347">
    <property type="entry name" value="Ferritin-like"/>
</dbReference>
<accession>A0ABX8EFQ3</accession>
<keyword evidence="4" id="KW-1185">Reference proteome</keyword>
<evidence type="ECO:0000313" key="3">
    <source>
        <dbReference type="EMBL" id="QVT79335.1"/>
    </source>
</evidence>